<dbReference type="GO" id="GO:0004190">
    <property type="term" value="F:aspartic-type endopeptidase activity"/>
    <property type="evidence" value="ECO:0007669"/>
    <property type="project" value="UniProtKB-KW"/>
</dbReference>
<dbReference type="Gene3D" id="2.40.70.10">
    <property type="entry name" value="Acid Proteases"/>
    <property type="match status" value="2"/>
</dbReference>
<dbReference type="InterPro" id="IPR001969">
    <property type="entry name" value="Aspartic_peptidase_AS"/>
</dbReference>
<evidence type="ECO:0000256" key="6">
    <source>
        <dbReference type="PIRSR" id="PIRSR601461-2"/>
    </source>
</evidence>
<evidence type="ECO:0000256" key="1">
    <source>
        <dbReference type="ARBA" id="ARBA00007447"/>
    </source>
</evidence>
<dbReference type="AlphaFoldDB" id="A0A0M0J5U3"/>
<evidence type="ECO:0000256" key="3">
    <source>
        <dbReference type="ARBA" id="ARBA00022750"/>
    </source>
</evidence>
<dbReference type="Proteomes" id="UP000037460">
    <property type="component" value="Unassembled WGS sequence"/>
</dbReference>
<name>A0A0M0J5U3_9EUKA</name>
<evidence type="ECO:0000256" key="5">
    <source>
        <dbReference type="PIRSR" id="PIRSR601461-1"/>
    </source>
</evidence>
<evidence type="ECO:0000256" key="7">
    <source>
        <dbReference type="RuleBase" id="RU000454"/>
    </source>
</evidence>
<evidence type="ECO:0000256" key="4">
    <source>
        <dbReference type="ARBA" id="ARBA00022801"/>
    </source>
</evidence>
<comment type="similarity">
    <text evidence="1 7">Belongs to the peptidase A1 family.</text>
</comment>
<keyword evidence="3 7" id="KW-0064">Aspartyl protease</keyword>
<gene>
    <name evidence="9" type="ORF">Ctob_002093</name>
</gene>
<keyword evidence="2 7" id="KW-0645">Protease</keyword>
<dbReference type="InterPro" id="IPR001461">
    <property type="entry name" value="Aspartic_peptidase_A1"/>
</dbReference>
<dbReference type="OrthoDB" id="771136at2759"/>
<evidence type="ECO:0000256" key="2">
    <source>
        <dbReference type="ARBA" id="ARBA00022670"/>
    </source>
</evidence>
<proteinExistence type="inferred from homology"/>
<dbReference type="PROSITE" id="PS00141">
    <property type="entry name" value="ASP_PROTEASE"/>
    <property type="match status" value="1"/>
</dbReference>
<dbReference type="InterPro" id="IPR033121">
    <property type="entry name" value="PEPTIDASE_A1"/>
</dbReference>
<dbReference type="FunFam" id="2.40.70.10:FF:000115">
    <property type="entry name" value="Lysosomal aspartic protease"/>
    <property type="match status" value="1"/>
</dbReference>
<keyword evidence="10" id="KW-1185">Reference proteome</keyword>
<dbReference type="EMBL" id="JWZX01003327">
    <property type="protein sequence ID" value="KOO21860.1"/>
    <property type="molecule type" value="Genomic_DNA"/>
</dbReference>
<keyword evidence="6" id="KW-1015">Disulfide bond</keyword>
<feature type="disulfide bond" evidence="6">
    <location>
        <begin position="280"/>
        <end position="311"/>
    </location>
</feature>
<feature type="active site" evidence="5">
    <location>
        <position position="59"/>
    </location>
</feature>
<keyword evidence="4 7" id="KW-0378">Hydrolase</keyword>
<feature type="domain" description="Peptidase A1" evidence="8">
    <location>
        <begin position="41"/>
        <end position="352"/>
    </location>
</feature>
<dbReference type="InterPro" id="IPR021109">
    <property type="entry name" value="Peptidase_aspartic_dom_sf"/>
</dbReference>
<feature type="active site" evidence="5">
    <location>
        <position position="241"/>
    </location>
</feature>
<dbReference type="Pfam" id="PF00026">
    <property type="entry name" value="Asp"/>
    <property type="match status" value="1"/>
</dbReference>
<evidence type="ECO:0000313" key="10">
    <source>
        <dbReference type="Proteomes" id="UP000037460"/>
    </source>
</evidence>
<sequence>MPLKKRELPDRTTMERSLRLGYSALGEVDSIVINDYQDAQYYGEISVGTPPQKLEVVYDTGSSNLWVANFAEGRHHYYDSRKSATHTVNGSTFHIQYGSGPVSGFYSRDVVTMGDIPLTSYLFAEVNNTAGLGPAYALGKFDGICGMGLDDISVDGVPTPLMALVASGKLSEPVFAFYLGHDGAAGELVLGGVNPAHFTGEFKYVPVIPTATNKFGYWEISLDNITIAGKSVSSAHRAIIDSGTSLLAAPSADIKAIAAAVGAKPLGPIPPLNKEYTIPCDGPGPDITISIAGAEYVLTKKDYTLQNGPECLFAMTGLDVPAPAGPLYILGDVFMRAHYVKFDYEHRQLGFAKIVKAAPAVVEAN</sequence>
<dbReference type="PANTHER" id="PTHR47966:SF51">
    <property type="entry name" value="BETA-SITE APP-CLEAVING ENZYME, ISOFORM A-RELATED"/>
    <property type="match status" value="1"/>
</dbReference>
<protein>
    <submittedName>
        <fullName evidence="9">Aspartyl proteinase</fullName>
    </submittedName>
</protein>
<dbReference type="PANTHER" id="PTHR47966">
    <property type="entry name" value="BETA-SITE APP-CLEAVING ENZYME, ISOFORM A-RELATED"/>
    <property type="match status" value="1"/>
</dbReference>
<dbReference type="PROSITE" id="PS51767">
    <property type="entry name" value="PEPTIDASE_A1"/>
    <property type="match status" value="1"/>
</dbReference>
<evidence type="ECO:0000313" key="9">
    <source>
        <dbReference type="EMBL" id="KOO21860.1"/>
    </source>
</evidence>
<evidence type="ECO:0000259" key="8">
    <source>
        <dbReference type="PROSITE" id="PS51767"/>
    </source>
</evidence>
<accession>A0A0M0J5U3</accession>
<organism evidence="9 10">
    <name type="scientific">Chrysochromulina tobinii</name>
    <dbReference type="NCBI Taxonomy" id="1460289"/>
    <lineage>
        <taxon>Eukaryota</taxon>
        <taxon>Haptista</taxon>
        <taxon>Haptophyta</taxon>
        <taxon>Prymnesiophyceae</taxon>
        <taxon>Prymnesiales</taxon>
        <taxon>Chrysochromulinaceae</taxon>
        <taxon>Chrysochromulina</taxon>
    </lineage>
</organism>
<dbReference type="GO" id="GO:0006508">
    <property type="term" value="P:proteolysis"/>
    <property type="evidence" value="ECO:0007669"/>
    <property type="project" value="UniProtKB-KW"/>
</dbReference>
<dbReference type="SUPFAM" id="SSF50630">
    <property type="entry name" value="Acid proteases"/>
    <property type="match status" value="1"/>
</dbReference>
<comment type="caution">
    <text evidence="9">The sequence shown here is derived from an EMBL/GenBank/DDBJ whole genome shotgun (WGS) entry which is preliminary data.</text>
</comment>
<reference evidence="10" key="1">
    <citation type="journal article" date="2015" name="PLoS Genet.">
        <title>Genome Sequence and Transcriptome Analyses of Chrysochromulina tobin: Metabolic Tools for Enhanced Algal Fitness in the Prominent Order Prymnesiales (Haptophyceae).</title>
        <authorList>
            <person name="Hovde B.T."/>
            <person name="Deodato C.R."/>
            <person name="Hunsperger H.M."/>
            <person name="Ryken S.A."/>
            <person name="Yost W."/>
            <person name="Jha R.K."/>
            <person name="Patterson J."/>
            <person name="Monnat R.J. Jr."/>
            <person name="Barlow S.B."/>
            <person name="Starkenburg S.R."/>
            <person name="Cattolico R.A."/>
        </authorList>
    </citation>
    <scope>NUCLEOTIDE SEQUENCE</scope>
    <source>
        <strain evidence="10">CCMP291</strain>
    </source>
</reference>
<dbReference type="PRINTS" id="PR00792">
    <property type="entry name" value="PEPSIN"/>
</dbReference>